<dbReference type="Proteomes" id="UP000798662">
    <property type="component" value="Chromosome 1"/>
</dbReference>
<evidence type="ECO:0000313" key="1">
    <source>
        <dbReference type="EMBL" id="KAK1860467.1"/>
    </source>
</evidence>
<organism evidence="1 2">
    <name type="scientific">Pyropia yezoensis</name>
    <name type="common">Susabi-nori</name>
    <name type="synonym">Porphyra yezoensis</name>
    <dbReference type="NCBI Taxonomy" id="2788"/>
    <lineage>
        <taxon>Eukaryota</taxon>
        <taxon>Rhodophyta</taxon>
        <taxon>Bangiophyceae</taxon>
        <taxon>Bangiales</taxon>
        <taxon>Bangiaceae</taxon>
        <taxon>Pyropia</taxon>
    </lineage>
</organism>
<accession>A0ACC3BRI9</accession>
<protein>
    <submittedName>
        <fullName evidence="1">Uncharacterized protein</fullName>
    </submittedName>
</protein>
<keyword evidence="2" id="KW-1185">Reference proteome</keyword>
<comment type="caution">
    <text evidence="1">The sequence shown here is derived from an EMBL/GenBank/DDBJ whole genome shotgun (WGS) entry which is preliminary data.</text>
</comment>
<reference evidence="1" key="1">
    <citation type="submission" date="2019-11" db="EMBL/GenBank/DDBJ databases">
        <title>Nori genome reveals adaptations in red seaweeds to the harsh intertidal environment.</title>
        <authorList>
            <person name="Wang D."/>
            <person name="Mao Y."/>
        </authorList>
    </citation>
    <scope>NUCLEOTIDE SEQUENCE</scope>
    <source>
        <tissue evidence="1">Gametophyte</tissue>
    </source>
</reference>
<name>A0ACC3BRI9_PYRYE</name>
<gene>
    <name evidence="1" type="ORF">I4F81_003056</name>
</gene>
<sequence length="175" mass="17336">MAASPAAAVRGCPGRSGLIFLGALRLPLPPRSLLPAAAAATAALPPSLAAVVPAPTAASVVAAAYVVYYVSLDARVGGAASLDAVWGGALGGWVPPALRLPALVWAAGWVAQFVGHGVFEGRRPALVDSFVDAISTAPLFVFLEAVLGLGGLPALRHKLEAADAATAGAGKDKGD</sequence>
<proteinExistence type="predicted"/>
<dbReference type="EMBL" id="CM020618">
    <property type="protein sequence ID" value="KAK1860467.1"/>
    <property type="molecule type" value="Genomic_DNA"/>
</dbReference>
<evidence type="ECO:0000313" key="2">
    <source>
        <dbReference type="Proteomes" id="UP000798662"/>
    </source>
</evidence>